<dbReference type="Gene3D" id="2.30.30.290">
    <property type="entry name" value="YopX-like domains"/>
    <property type="match status" value="1"/>
</dbReference>
<reference evidence="2 3" key="1">
    <citation type="submission" date="2017-12" db="EMBL/GenBank/DDBJ databases">
        <title>Phylogenetic diversity of female urinary microbiome.</title>
        <authorList>
            <person name="Thomas-White K."/>
            <person name="Wolfe A.J."/>
        </authorList>
    </citation>
    <scope>NUCLEOTIDE SEQUENCE [LARGE SCALE GENOMIC DNA]</scope>
    <source>
        <strain evidence="2 3">UMB1341</strain>
    </source>
</reference>
<dbReference type="NCBIfam" id="TIGR01671">
    <property type="entry name" value="phage_TIGR01671"/>
    <property type="match status" value="1"/>
</dbReference>
<proteinExistence type="predicted"/>
<dbReference type="Pfam" id="PF09643">
    <property type="entry name" value="YopX"/>
    <property type="match status" value="1"/>
</dbReference>
<evidence type="ECO:0000259" key="1">
    <source>
        <dbReference type="Pfam" id="PF09643"/>
    </source>
</evidence>
<dbReference type="InterPro" id="IPR019096">
    <property type="entry name" value="YopX_protein"/>
</dbReference>
<accession>A0A2I1YZ66</accession>
<evidence type="ECO:0000313" key="3">
    <source>
        <dbReference type="Proteomes" id="UP000234971"/>
    </source>
</evidence>
<organism evidence="2 3">
    <name type="scientific">Streptococcus mitis</name>
    <dbReference type="NCBI Taxonomy" id="28037"/>
    <lineage>
        <taxon>Bacteria</taxon>
        <taxon>Bacillati</taxon>
        <taxon>Bacillota</taxon>
        <taxon>Bacilli</taxon>
        <taxon>Lactobacillales</taxon>
        <taxon>Streptococcaceae</taxon>
        <taxon>Streptococcus</taxon>
        <taxon>Streptococcus mitis group</taxon>
    </lineage>
</organism>
<sequence length="138" mass="15992">MIPRYRAWIKTENCFADYIESIRFYINEIDLCWGGICESDCFDFKDVILMQSTGLKDKNGKEIFEGDIVKTTRFFGRADEVGGFYEYDKEIIGVVKQLEGAWVIDTGSEAVNLWTEIEENEVIGNVYEQPEYLKKKGN</sequence>
<dbReference type="InterPro" id="IPR010024">
    <property type="entry name" value="CHP16711"/>
</dbReference>
<dbReference type="AlphaFoldDB" id="A0A2I1YZ66"/>
<dbReference type="Proteomes" id="UP000234971">
    <property type="component" value="Unassembled WGS sequence"/>
</dbReference>
<dbReference type="RefSeq" id="WP_101785643.1">
    <property type="nucleotide sequence ID" value="NZ_PKIE01000003.1"/>
</dbReference>
<protein>
    <recommendedName>
        <fullName evidence="1">YopX protein domain-containing protein</fullName>
    </recommendedName>
</protein>
<feature type="domain" description="YopX protein" evidence="1">
    <location>
        <begin position="5"/>
        <end position="134"/>
    </location>
</feature>
<comment type="caution">
    <text evidence="2">The sequence shown here is derived from an EMBL/GenBank/DDBJ whole genome shotgun (WGS) entry which is preliminary data.</text>
</comment>
<dbReference type="EMBL" id="PKIE01000003">
    <property type="protein sequence ID" value="PLA60175.1"/>
    <property type="molecule type" value="Genomic_DNA"/>
</dbReference>
<gene>
    <name evidence="2" type="ORF">CYK18_06095</name>
</gene>
<dbReference type="SUPFAM" id="SSF159006">
    <property type="entry name" value="YopX-like"/>
    <property type="match status" value="1"/>
</dbReference>
<name>A0A2I1YZ66_STRMT</name>
<dbReference type="InterPro" id="IPR023385">
    <property type="entry name" value="YopX-like_C"/>
</dbReference>
<evidence type="ECO:0000313" key="2">
    <source>
        <dbReference type="EMBL" id="PLA60175.1"/>
    </source>
</evidence>